<comment type="caution">
    <text evidence="4">The sequence shown here is derived from an EMBL/GenBank/DDBJ whole genome shotgun (WGS) entry which is preliminary data.</text>
</comment>
<protein>
    <submittedName>
        <fullName evidence="4">Putative Pentatricopeptide repeat-containing protein</fullName>
    </submittedName>
</protein>
<evidence type="ECO:0000256" key="1">
    <source>
        <dbReference type="ARBA" id="ARBA00007626"/>
    </source>
</evidence>
<feature type="repeat" description="PPR" evidence="3">
    <location>
        <begin position="621"/>
        <end position="655"/>
    </location>
</feature>
<feature type="repeat" description="PPR" evidence="3">
    <location>
        <begin position="108"/>
        <end position="142"/>
    </location>
</feature>
<sequence length="875" mass="98057">MNTAKSIHTFPSPWSFFKDLISSSSSTTITATASFLQSITAISTHLATNRLLPEISQLHHHILNLTPSSISQSSLIILIRTTAKFDLLDSALSQFRSLRSQFQSNPPKVQLYNNLIEAALRSDQPEAVEFLYEDMIVSGVTPDTYTFNLMIGSLCESGQLEDARKMFDGMTMKSVMPNKFSFGILVRGYCRAGMCLEGLEVLNRMKTVYGCKPNRVVYNTLVSEFCRQGKFEEAEKLVDRMREDGLSPNVVTFNSRISVLCKAGNVSEAFKIFMDMKGKSSEGLPRPNGITYDVMLDGFCMGGMPVEADNLVGFMKKTGNFTKLQSHNIWLSGMVRCGKMFEAQVLLNEMVRSGLKPSIYSYNILIDGLCKESMLSDARSMVNLMTSGGIVPDTVTYSTLIHGYCSKGKVIEANHILHEMVSYDCVPNIFTCNILLQSLWKEGRSFEAERLLQKMNEKGYGFDMVTCNTVIHGLCRNGELDKAIEIIKEMWILGSKALGLVDNSIGAYNSKRCVPDLITYSILIDALCKAGRFDEAKQKFLEMMSKNIHPDLVIYDTFISGFVKHGKLASAFKVHRDMADKGCSSSTRTYNVLIRGLGKRGKINEIHDLMTEMRENKVYPDALSHSILVESLCETGKFSEAASIVEKMIQDGKRPSLSAFQSLIKALCKVSDLKAAYEIFEISLTCYGHKEILYSLIFNEMCSCGKTREAKSLLMIALERKITIQRFNYKKLIKDICKEEENVLEADKLINTMMNKGYVFDPAVFIPVIDNLKQKGYTQEAHKLTDNMIQMGSTYKEVNIEGANEMAAKLSFLNRKVAVRSHSTENASPPSDWSSILQRDDGSGIAMRLLKKVKKGWGQGSTPRFKTEINDFNDF</sequence>
<evidence type="ECO:0000256" key="2">
    <source>
        <dbReference type="ARBA" id="ARBA00022737"/>
    </source>
</evidence>
<name>A0A0K9Q4X9_ZOSMR</name>
<feature type="repeat" description="PPR" evidence="3">
    <location>
        <begin position="249"/>
        <end position="283"/>
    </location>
</feature>
<feature type="repeat" description="PPR" evidence="3">
    <location>
        <begin position="143"/>
        <end position="177"/>
    </location>
</feature>
<feature type="repeat" description="PPR" evidence="3">
    <location>
        <begin position="178"/>
        <end position="213"/>
    </location>
</feature>
<reference evidence="5" key="1">
    <citation type="journal article" date="2016" name="Nature">
        <title>The genome of the seagrass Zostera marina reveals angiosperm adaptation to the sea.</title>
        <authorList>
            <person name="Olsen J.L."/>
            <person name="Rouze P."/>
            <person name="Verhelst B."/>
            <person name="Lin Y.-C."/>
            <person name="Bayer T."/>
            <person name="Collen J."/>
            <person name="Dattolo E."/>
            <person name="De Paoli E."/>
            <person name="Dittami S."/>
            <person name="Maumus F."/>
            <person name="Michel G."/>
            <person name="Kersting A."/>
            <person name="Lauritano C."/>
            <person name="Lohaus R."/>
            <person name="Toepel M."/>
            <person name="Tonon T."/>
            <person name="Vanneste K."/>
            <person name="Amirebrahimi M."/>
            <person name="Brakel J."/>
            <person name="Bostroem C."/>
            <person name="Chovatia M."/>
            <person name="Grimwood J."/>
            <person name="Jenkins J.W."/>
            <person name="Jueterbock A."/>
            <person name="Mraz A."/>
            <person name="Stam W.T."/>
            <person name="Tice H."/>
            <person name="Bornberg-Bauer E."/>
            <person name="Green P.J."/>
            <person name="Pearson G.A."/>
            <person name="Procaccini G."/>
            <person name="Duarte C.M."/>
            <person name="Schmutz J."/>
            <person name="Reusch T.B.H."/>
            <person name="Van de Peer Y."/>
        </authorList>
    </citation>
    <scope>NUCLEOTIDE SEQUENCE [LARGE SCALE GENOMIC DNA]</scope>
    <source>
        <strain evidence="5">cv. Finnish</strain>
    </source>
</reference>
<dbReference type="AlphaFoldDB" id="A0A0K9Q4X9"/>
<dbReference type="PROSITE" id="PS51375">
    <property type="entry name" value="PPR"/>
    <property type="match status" value="15"/>
</dbReference>
<dbReference type="Pfam" id="PF12854">
    <property type="entry name" value="PPR_1"/>
    <property type="match status" value="2"/>
</dbReference>
<feature type="repeat" description="PPR" evidence="3">
    <location>
        <begin position="551"/>
        <end position="585"/>
    </location>
</feature>
<dbReference type="GO" id="GO:0003729">
    <property type="term" value="F:mRNA binding"/>
    <property type="evidence" value="ECO:0000318"/>
    <property type="project" value="GO_Central"/>
</dbReference>
<accession>A0A0K9Q4X9</accession>
<organism evidence="4 5">
    <name type="scientific">Zostera marina</name>
    <name type="common">Eelgrass</name>
    <dbReference type="NCBI Taxonomy" id="29655"/>
    <lineage>
        <taxon>Eukaryota</taxon>
        <taxon>Viridiplantae</taxon>
        <taxon>Streptophyta</taxon>
        <taxon>Embryophyta</taxon>
        <taxon>Tracheophyta</taxon>
        <taxon>Spermatophyta</taxon>
        <taxon>Magnoliopsida</taxon>
        <taxon>Liliopsida</taxon>
        <taxon>Zosteraceae</taxon>
        <taxon>Zostera</taxon>
    </lineage>
</organism>
<feature type="repeat" description="PPR" evidence="3">
    <location>
        <begin position="393"/>
        <end position="427"/>
    </location>
</feature>
<dbReference type="InterPro" id="IPR011990">
    <property type="entry name" value="TPR-like_helical_dom_sf"/>
</dbReference>
<evidence type="ECO:0000313" key="4">
    <source>
        <dbReference type="EMBL" id="KMZ76333.1"/>
    </source>
</evidence>
<dbReference type="PANTHER" id="PTHR47941">
    <property type="entry name" value="PENTATRICOPEPTIDE REPEAT-CONTAINING PROTEIN 3, MITOCHONDRIAL"/>
    <property type="match status" value="1"/>
</dbReference>
<dbReference type="Gene3D" id="1.25.40.10">
    <property type="entry name" value="Tetratricopeptide repeat domain"/>
    <property type="match status" value="8"/>
</dbReference>
<feature type="repeat" description="PPR" evidence="3">
    <location>
        <begin position="358"/>
        <end position="392"/>
    </location>
</feature>
<dbReference type="Proteomes" id="UP000036987">
    <property type="component" value="Unassembled WGS sequence"/>
</dbReference>
<evidence type="ECO:0000313" key="5">
    <source>
        <dbReference type="Proteomes" id="UP000036987"/>
    </source>
</evidence>
<comment type="similarity">
    <text evidence="1">Belongs to the PPR family. P subfamily.</text>
</comment>
<keyword evidence="2" id="KW-0677">Repeat</keyword>
<feature type="repeat" description="PPR" evidence="3">
    <location>
        <begin position="288"/>
        <end position="322"/>
    </location>
</feature>
<feature type="repeat" description="PPR" evidence="3">
    <location>
        <begin position="428"/>
        <end position="462"/>
    </location>
</feature>
<evidence type="ECO:0000256" key="3">
    <source>
        <dbReference type="PROSITE-ProRule" id="PRU00708"/>
    </source>
</evidence>
<dbReference type="NCBIfam" id="TIGR00756">
    <property type="entry name" value="PPR"/>
    <property type="match status" value="12"/>
</dbReference>
<feature type="repeat" description="PPR" evidence="3">
    <location>
        <begin position="586"/>
        <end position="620"/>
    </location>
</feature>
<dbReference type="OrthoDB" id="185373at2759"/>
<gene>
    <name evidence="4" type="ORF">ZOSMA_103G00390</name>
</gene>
<dbReference type="OMA" id="VDGMWNE"/>
<dbReference type="InterPro" id="IPR002885">
    <property type="entry name" value="PPR_rpt"/>
</dbReference>
<feature type="repeat" description="PPR" evidence="3">
    <location>
        <begin position="214"/>
        <end position="248"/>
    </location>
</feature>
<feature type="repeat" description="PPR" evidence="3">
    <location>
        <begin position="463"/>
        <end position="497"/>
    </location>
</feature>
<keyword evidence="5" id="KW-1185">Reference proteome</keyword>
<feature type="repeat" description="PPR" evidence="3">
    <location>
        <begin position="323"/>
        <end position="357"/>
    </location>
</feature>
<dbReference type="Pfam" id="PF01535">
    <property type="entry name" value="PPR"/>
    <property type="match status" value="6"/>
</dbReference>
<dbReference type="EMBL" id="LFYR01000047">
    <property type="protein sequence ID" value="KMZ76333.1"/>
    <property type="molecule type" value="Genomic_DNA"/>
</dbReference>
<feature type="repeat" description="PPR" evidence="3">
    <location>
        <begin position="516"/>
        <end position="550"/>
    </location>
</feature>
<dbReference type="STRING" id="29655.A0A0K9Q4X9"/>
<dbReference type="Pfam" id="PF13041">
    <property type="entry name" value="PPR_2"/>
    <property type="match status" value="4"/>
</dbReference>
<proteinExistence type="inferred from homology"/>